<name>A0A8R7PVF4_TRIUA</name>
<dbReference type="Proteomes" id="UP000015106">
    <property type="component" value="Chromosome 3"/>
</dbReference>
<accession>A0A8R7PVF4</accession>
<reference evidence="3" key="1">
    <citation type="journal article" date="2013" name="Nature">
        <title>Draft genome of the wheat A-genome progenitor Triticum urartu.</title>
        <authorList>
            <person name="Ling H.Q."/>
            <person name="Zhao S."/>
            <person name="Liu D."/>
            <person name="Wang J."/>
            <person name="Sun H."/>
            <person name="Zhang C."/>
            <person name="Fan H."/>
            <person name="Li D."/>
            <person name="Dong L."/>
            <person name="Tao Y."/>
            <person name="Gao C."/>
            <person name="Wu H."/>
            <person name="Li Y."/>
            <person name="Cui Y."/>
            <person name="Guo X."/>
            <person name="Zheng S."/>
            <person name="Wang B."/>
            <person name="Yu K."/>
            <person name="Liang Q."/>
            <person name="Yang W."/>
            <person name="Lou X."/>
            <person name="Chen J."/>
            <person name="Feng M."/>
            <person name="Jian J."/>
            <person name="Zhang X."/>
            <person name="Luo G."/>
            <person name="Jiang Y."/>
            <person name="Liu J."/>
            <person name="Wang Z."/>
            <person name="Sha Y."/>
            <person name="Zhang B."/>
            <person name="Wu H."/>
            <person name="Tang D."/>
            <person name="Shen Q."/>
            <person name="Xue P."/>
            <person name="Zou S."/>
            <person name="Wang X."/>
            <person name="Liu X."/>
            <person name="Wang F."/>
            <person name="Yang Y."/>
            <person name="An X."/>
            <person name="Dong Z."/>
            <person name="Zhang K."/>
            <person name="Zhang X."/>
            <person name="Luo M.C."/>
            <person name="Dvorak J."/>
            <person name="Tong Y."/>
            <person name="Wang J."/>
            <person name="Yang H."/>
            <person name="Li Z."/>
            <person name="Wang D."/>
            <person name="Zhang A."/>
            <person name="Wang J."/>
        </authorList>
    </citation>
    <scope>NUCLEOTIDE SEQUENCE</scope>
    <source>
        <strain evidence="3">cv. G1812</strain>
    </source>
</reference>
<reference evidence="2" key="3">
    <citation type="submission" date="2022-06" db="UniProtKB">
        <authorList>
            <consortium name="EnsemblPlants"/>
        </authorList>
    </citation>
    <scope>IDENTIFICATION</scope>
</reference>
<evidence type="ECO:0000313" key="3">
    <source>
        <dbReference type="Proteomes" id="UP000015106"/>
    </source>
</evidence>
<evidence type="ECO:0000313" key="2">
    <source>
        <dbReference type="EnsemblPlants" id="TuG1812G0300004143.01.T01.cds241907"/>
    </source>
</evidence>
<protein>
    <submittedName>
        <fullName evidence="2">Uncharacterized protein</fullName>
    </submittedName>
</protein>
<dbReference type="Gramene" id="TuG1812G0300004143.01.T01">
    <property type="protein sequence ID" value="TuG1812G0300004143.01.T01.cds241907"/>
    <property type="gene ID" value="TuG1812G0300004143.01"/>
</dbReference>
<evidence type="ECO:0000256" key="1">
    <source>
        <dbReference type="SAM" id="MobiDB-lite"/>
    </source>
</evidence>
<dbReference type="EnsemblPlants" id="TuG1812G0300004143.01.T01">
    <property type="protein sequence ID" value="TuG1812G0300004143.01.T01.cds241907"/>
    <property type="gene ID" value="TuG1812G0300004143.01"/>
</dbReference>
<feature type="compositionally biased region" description="Low complexity" evidence="1">
    <location>
        <begin position="35"/>
        <end position="47"/>
    </location>
</feature>
<dbReference type="AlphaFoldDB" id="A0A8R7PVF4"/>
<organism evidence="2 3">
    <name type="scientific">Triticum urartu</name>
    <name type="common">Red wild einkorn</name>
    <name type="synonym">Crithodium urartu</name>
    <dbReference type="NCBI Taxonomy" id="4572"/>
    <lineage>
        <taxon>Eukaryota</taxon>
        <taxon>Viridiplantae</taxon>
        <taxon>Streptophyta</taxon>
        <taxon>Embryophyta</taxon>
        <taxon>Tracheophyta</taxon>
        <taxon>Spermatophyta</taxon>
        <taxon>Magnoliopsida</taxon>
        <taxon>Liliopsida</taxon>
        <taxon>Poales</taxon>
        <taxon>Poaceae</taxon>
        <taxon>BOP clade</taxon>
        <taxon>Pooideae</taxon>
        <taxon>Triticodae</taxon>
        <taxon>Triticeae</taxon>
        <taxon>Triticinae</taxon>
        <taxon>Triticum</taxon>
    </lineage>
</organism>
<sequence>RSCTSLSAPPPRAAPILPKGLEAPASTRRGQCERGVAGASSSSTASPPAGPVNPVLAFHEGGMGCNSETSVAGEGTGSGDLRRRRAGRDGAGASSSSSSFAEGTREFVLSSMDERFSGSVDADGFPSSRREG</sequence>
<reference evidence="2" key="2">
    <citation type="submission" date="2018-03" db="EMBL/GenBank/DDBJ databases">
        <title>The Triticum urartu genome reveals the dynamic nature of wheat genome evolution.</title>
        <authorList>
            <person name="Ling H."/>
            <person name="Ma B."/>
            <person name="Shi X."/>
            <person name="Liu H."/>
            <person name="Dong L."/>
            <person name="Sun H."/>
            <person name="Cao Y."/>
            <person name="Gao Q."/>
            <person name="Zheng S."/>
            <person name="Li Y."/>
            <person name="Yu Y."/>
            <person name="Du H."/>
            <person name="Qi M."/>
            <person name="Li Y."/>
            <person name="Yu H."/>
            <person name="Cui Y."/>
            <person name="Wang N."/>
            <person name="Chen C."/>
            <person name="Wu H."/>
            <person name="Zhao Y."/>
            <person name="Zhang J."/>
            <person name="Li Y."/>
            <person name="Zhou W."/>
            <person name="Zhang B."/>
            <person name="Hu W."/>
            <person name="Eijk M."/>
            <person name="Tang J."/>
            <person name="Witsenboer H."/>
            <person name="Zhao S."/>
            <person name="Li Z."/>
            <person name="Zhang A."/>
            <person name="Wang D."/>
            <person name="Liang C."/>
        </authorList>
    </citation>
    <scope>NUCLEOTIDE SEQUENCE [LARGE SCALE GENOMIC DNA]</scope>
    <source>
        <strain evidence="2">cv. G1812</strain>
    </source>
</reference>
<proteinExistence type="predicted"/>
<feature type="region of interest" description="Disordered" evidence="1">
    <location>
        <begin position="1"/>
        <end position="132"/>
    </location>
</feature>
<keyword evidence="3" id="KW-1185">Reference proteome</keyword>